<keyword evidence="2" id="KW-1185">Reference proteome</keyword>
<dbReference type="AlphaFoldDB" id="A0A9P9YKY1"/>
<dbReference type="InterPro" id="IPR010512">
    <property type="entry name" value="DUF1091"/>
</dbReference>
<dbReference type="PANTHER" id="PTHR21112:SF0">
    <property type="entry name" value="CHEMOSENSORY PROTEIN A 29A-RELATED"/>
    <property type="match status" value="1"/>
</dbReference>
<dbReference type="Pfam" id="PF06477">
    <property type="entry name" value="DUF1091"/>
    <property type="match status" value="4"/>
</dbReference>
<reference evidence="1" key="1">
    <citation type="journal article" date="2023" name="Genome Biol. Evol.">
        <title>Long-read-based Genome Assembly of Drosophila gunungcola Reveals Fewer Chemosensory Genes in Flower-breeding Species.</title>
        <authorList>
            <person name="Negi A."/>
            <person name="Liao B.Y."/>
            <person name="Yeh S.D."/>
        </authorList>
    </citation>
    <scope>NUCLEOTIDE SEQUENCE</scope>
    <source>
        <strain evidence="1">Sukarami</strain>
    </source>
</reference>
<protein>
    <submittedName>
        <fullName evidence="1">Uncharacterized protein</fullName>
    </submittedName>
</protein>
<proteinExistence type="predicted"/>
<name>A0A9P9YKY1_9MUSC</name>
<dbReference type="Proteomes" id="UP001059596">
    <property type="component" value="Unassembled WGS sequence"/>
</dbReference>
<dbReference type="EMBL" id="JAMKOV010000007">
    <property type="protein sequence ID" value="KAI8038444.1"/>
    <property type="molecule type" value="Genomic_DNA"/>
</dbReference>
<evidence type="ECO:0000313" key="1">
    <source>
        <dbReference type="EMBL" id="KAI8038444.1"/>
    </source>
</evidence>
<organism evidence="1 2">
    <name type="scientific">Drosophila gunungcola</name>
    <name type="common">fruit fly</name>
    <dbReference type="NCBI Taxonomy" id="103775"/>
    <lineage>
        <taxon>Eukaryota</taxon>
        <taxon>Metazoa</taxon>
        <taxon>Ecdysozoa</taxon>
        <taxon>Arthropoda</taxon>
        <taxon>Hexapoda</taxon>
        <taxon>Insecta</taxon>
        <taxon>Pterygota</taxon>
        <taxon>Neoptera</taxon>
        <taxon>Endopterygota</taxon>
        <taxon>Diptera</taxon>
        <taxon>Brachycera</taxon>
        <taxon>Muscomorpha</taxon>
        <taxon>Ephydroidea</taxon>
        <taxon>Drosophilidae</taxon>
        <taxon>Drosophila</taxon>
        <taxon>Sophophora</taxon>
    </lineage>
</organism>
<dbReference type="PANTHER" id="PTHR21112">
    <property type="entry name" value="CHEMOSENSORY PROTEIN A 29A-RELATED"/>
    <property type="match status" value="1"/>
</dbReference>
<evidence type="ECO:0000313" key="2">
    <source>
        <dbReference type="Proteomes" id="UP001059596"/>
    </source>
</evidence>
<comment type="caution">
    <text evidence="1">The sequence shown here is derived from an EMBL/GenBank/DDBJ whole genome shotgun (WGS) entry which is preliminary data.</text>
</comment>
<gene>
    <name evidence="1" type="ORF">M5D96_008342</name>
</gene>
<accession>A0A9P9YKY1</accession>
<sequence length="536" mass="62100">MSPYRLKPTLTDESMLKITARVERVGRGEFAISANIDFKYEPGDTTLFMNSHYKDVVIANLGGCSNLIQFEDQFEPPWPQKEYVLDKCVANSDGFPEVVPEGFYKVNFSMMNPVDWGFIVIRKWDYEPISFITTSSDDSKLKFDAKIDRLGRGEYGLTAVIEWKYETNEKTMTFYEYLNTYYKDMIIKNIGHCSNLPQFEGKFQPPWPQNTYKMDKCKFVGDGLPEIAPPGYYKIVFSKFGTDQPTWGFTARKWDYEPISVTAFSSDESLVKFEPKIIRMGRGELGISANVLWNYDTTEETMVSAVVYRSTSGDERDYKLLPWTIPNQPLYEYLDNYYKDVIVKNFAPCSNLPQFEGKFEPPIPKQTYTADKCRNWEYEPLSLTSYTSDEKLMKITTKVDRLGRSEFAFSMTLDWNYDADKDTMVEADVFHCSSGDEEDYKMMPWSIPQQPFFEYLNGFYKDAFIKNVGHCSNMVQFEGDFVPPWPRNVYKLDKCVANGEGLPEIAPEGYFKLVYKTTGQVDWGFTLIVKVTHKLI</sequence>